<dbReference type="InterPro" id="IPR029045">
    <property type="entry name" value="ClpP/crotonase-like_dom_sf"/>
</dbReference>
<reference evidence="1" key="1">
    <citation type="submission" date="2022-12" db="EMBL/GenBank/DDBJ databases">
        <title>Paraconexibacter alkalitolerans sp. nov. and Baekduia alba sp. nov., isolated from soil and emended description of the genera Paraconexibacter (Chun et al., 2020) and Baekduia (An et al., 2020).</title>
        <authorList>
            <person name="Vieira S."/>
            <person name="Huber K.J."/>
            <person name="Geppert A."/>
            <person name="Wolf J."/>
            <person name="Neumann-Schaal M."/>
            <person name="Muesken M."/>
            <person name="Overmann J."/>
        </authorList>
    </citation>
    <scope>NUCLEOTIDE SEQUENCE</scope>
    <source>
        <strain evidence="1">AEG42_29</strain>
    </source>
</reference>
<dbReference type="InterPro" id="IPR001753">
    <property type="entry name" value="Enoyl-CoA_hydra/iso"/>
</dbReference>
<evidence type="ECO:0000313" key="1">
    <source>
        <dbReference type="EMBL" id="XAY03560.1"/>
    </source>
</evidence>
<gene>
    <name evidence="1" type="primary">crt_2</name>
    <name evidence="1" type="ORF">DSM112329_00379</name>
</gene>
<dbReference type="PANTHER" id="PTHR11941">
    <property type="entry name" value="ENOYL-COA HYDRATASE-RELATED"/>
    <property type="match status" value="1"/>
</dbReference>
<dbReference type="EMBL" id="CP114014">
    <property type="protein sequence ID" value="XAY03560.1"/>
    <property type="molecule type" value="Genomic_DNA"/>
</dbReference>
<dbReference type="RefSeq" id="WP_354700116.1">
    <property type="nucleotide sequence ID" value="NZ_CP114014.1"/>
</dbReference>
<dbReference type="Pfam" id="PF00378">
    <property type="entry name" value="ECH_1"/>
    <property type="match status" value="1"/>
</dbReference>
<dbReference type="EC" id="4.2.1.150" evidence="1"/>
<dbReference type="Gene3D" id="3.90.226.10">
    <property type="entry name" value="2-enoyl-CoA Hydratase, Chain A, domain 1"/>
    <property type="match status" value="1"/>
</dbReference>
<name>A0AAU7APY0_9ACTN</name>
<dbReference type="AlphaFoldDB" id="A0AAU7APY0"/>
<organism evidence="1">
    <name type="scientific">Paraconexibacter sp. AEG42_29</name>
    <dbReference type="NCBI Taxonomy" id="2997339"/>
    <lineage>
        <taxon>Bacteria</taxon>
        <taxon>Bacillati</taxon>
        <taxon>Actinomycetota</taxon>
        <taxon>Thermoleophilia</taxon>
        <taxon>Solirubrobacterales</taxon>
        <taxon>Paraconexibacteraceae</taxon>
        <taxon>Paraconexibacter</taxon>
    </lineage>
</organism>
<proteinExistence type="predicted"/>
<dbReference type="GO" id="GO:0006635">
    <property type="term" value="P:fatty acid beta-oxidation"/>
    <property type="evidence" value="ECO:0007669"/>
    <property type="project" value="TreeGrafter"/>
</dbReference>
<protein>
    <submittedName>
        <fullName evidence="1">Short-chain-enoyl-CoA hydratase</fullName>
        <ecNumber evidence="1">4.2.1.150</ecNumber>
    </submittedName>
</protein>
<keyword evidence="1" id="KW-0456">Lyase</keyword>
<dbReference type="CDD" id="cd06558">
    <property type="entry name" value="crotonase-like"/>
    <property type="match status" value="1"/>
</dbReference>
<dbReference type="GO" id="GO:0018812">
    <property type="term" value="F:3-hydroxyacyl-CoA dehydratase activity"/>
    <property type="evidence" value="ECO:0007669"/>
    <property type="project" value="UniProtKB-EC"/>
</dbReference>
<dbReference type="PANTHER" id="PTHR11941:SF54">
    <property type="entry name" value="ENOYL-COA HYDRATASE, MITOCHONDRIAL"/>
    <property type="match status" value="1"/>
</dbReference>
<dbReference type="KEGG" id="parq:DSM112329_00379"/>
<accession>A0AAU7APY0</accession>
<sequence>MPADDELLIDRPGDGVAVLTLNRPAQHNAVTMALQSTLDTALSELEQDPDVRAVVLTGSGERAFSAGYDLKEMADWDADELLLSLLQREEWLGHLATTPLPVVAALNGLAYGVGAIMASAADVRIGGPASVLRFTAGAHGGANATWSLPGIVGRGLAAELLMTARAIEPDEGAAIGLLNRMVAADEVLPAAVAVAAQIAANPPEGVRAIKELVRATAGRTPEEAFAAENLVMRTTLRPRPVREVYATADERARRALGDP</sequence>
<dbReference type="SUPFAM" id="SSF52096">
    <property type="entry name" value="ClpP/crotonase"/>
    <property type="match status" value="1"/>
</dbReference>